<dbReference type="Gene3D" id="1.10.1200.10">
    <property type="entry name" value="ACP-like"/>
    <property type="match status" value="1"/>
</dbReference>
<dbReference type="InterPro" id="IPR050444">
    <property type="entry name" value="Polyketide_Synthase"/>
</dbReference>
<dbReference type="GO" id="GO:0008168">
    <property type="term" value="F:methyltransferase activity"/>
    <property type="evidence" value="ECO:0007669"/>
    <property type="project" value="UniProtKB-KW"/>
</dbReference>
<protein>
    <submittedName>
        <fullName evidence="3">Methyltransferase</fullName>
    </submittedName>
</protein>
<dbReference type="CDD" id="cd02440">
    <property type="entry name" value="AdoMet_MTases"/>
    <property type="match status" value="1"/>
</dbReference>
<dbReference type="GO" id="GO:0032259">
    <property type="term" value="P:methylation"/>
    <property type="evidence" value="ECO:0007669"/>
    <property type="project" value="UniProtKB-KW"/>
</dbReference>
<dbReference type="PROSITE" id="PS50075">
    <property type="entry name" value="CARRIER"/>
    <property type="match status" value="1"/>
</dbReference>
<keyword evidence="3" id="KW-0489">Methyltransferase</keyword>
<dbReference type="InterPro" id="IPR009081">
    <property type="entry name" value="PP-bd_ACP"/>
</dbReference>
<name>A0ABY3ARK5_PAEPP</name>
<comment type="caution">
    <text evidence="3">The sequence shown here is derived from an EMBL/GenBank/DDBJ whole genome shotgun (WGS) entry which is preliminary data.</text>
</comment>
<proteinExistence type="predicted"/>
<keyword evidence="4" id="KW-1185">Reference proteome</keyword>
<dbReference type="SUPFAM" id="SSF47336">
    <property type="entry name" value="ACP-like"/>
    <property type="match status" value="1"/>
</dbReference>
<reference evidence="3 4" key="1">
    <citation type="submission" date="2018-03" db="EMBL/GenBank/DDBJ databases">
        <title>Aerobic endospore-forming bacteria genome sequencing and assembly.</title>
        <authorList>
            <person name="Cavalcante D.A."/>
            <person name="Driks A."/>
            <person name="Putonti C."/>
            <person name="De-Souza M.T."/>
        </authorList>
    </citation>
    <scope>NUCLEOTIDE SEQUENCE [LARGE SCALE GENOMIC DNA]</scope>
    <source>
        <strain evidence="3 4">SDF0028</strain>
    </source>
</reference>
<keyword evidence="1" id="KW-0808">Transferase</keyword>
<dbReference type="InterPro" id="IPR036736">
    <property type="entry name" value="ACP-like_sf"/>
</dbReference>
<dbReference type="PANTHER" id="PTHR45681">
    <property type="entry name" value="POLYKETIDE SYNTHASE 44-RELATED"/>
    <property type="match status" value="1"/>
</dbReference>
<evidence type="ECO:0000313" key="4">
    <source>
        <dbReference type="Proteomes" id="UP000316208"/>
    </source>
</evidence>
<dbReference type="SUPFAM" id="SSF53335">
    <property type="entry name" value="S-adenosyl-L-methionine-dependent methyltransferases"/>
    <property type="match status" value="1"/>
</dbReference>
<organism evidence="3 4">
    <name type="scientific">Paenibacillus popilliae</name>
    <name type="common">Bacillus popilliae</name>
    <dbReference type="NCBI Taxonomy" id="78057"/>
    <lineage>
        <taxon>Bacteria</taxon>
        <taxon>Bacillati</taxon>
        <taxon>Bacillota</taxon>
        <taxon>Bacilli</taxon>
        <taxon>Bacillales</taxon>
        <taxon>Paenibacillaceae</taxon>
        <taxon>Paenibacillus</taxon>
    </lineage>
</organism>
<sequence length="602" mass="69092">MINQDGTSIIFDGLSERRFELSRYLNSIPSRRVTIVEALGEKYDDDFSLMLNLNEQRIGNAAIEEEALQSCTVKLRKDYEGLHEMLDKVCLSCAASFFSDKLNSFSEISVAIHEVMEAFAIKEEFGPFVLRLLTILEEHAYITNENGFITVVKSLHDIPEIDVILQQFSDEQSTFMPYVELLLHCSSQYGRIFQGDIPANEVLYPNGEFTMVDDVDKRLPQASKRFIYGEILARIIKDMVHTKKKKVRILEIGAGTGELTYKIMKRLTNSDHVEYYFTDIGQSFVATAKFEAQKSGNRMMKFAKLDISSDIERQGFYANRFDIIIGYDVLQATESVERSLLHIKKLLVPGGILAQIQSYGDQHIDNLIYGLSPGWWNFTKDPLRGSRITMLPSEWREVLDSTGFHCIQNLPDNPDSSDCVILLSQNAEGSIEEKGILYDRLKNERFMILKSANEQCSIEFVPSFAEEDVNEYIVQAKQRNESVEILFQDRPQDHSIGEYHYGLDAAELKLIQMLETVVGAKQIRLEDELHDIGLDSLSGLLFISKIKEAFQTELTIKDFYRFKFVGDLAEHIKHAERNDCVEQMEEEQKLNTKDMEELFDFF</sequence>
<dbReference type="PANTHER" id="PTHR45681:SF6">
    <property type="entry name" value="POLYKETIDE SYNTHASE 37"/>
    <property type="match status" value="1"/>
</dbReference>
<gene>
    <name evidence="3" type="ORF">C7Y44_13400</name>
</gene>
<dbReference type="InterPro" id="IPR013217">
    <property type="entry name" value="Methyltransf_12"/>
</dbReference>
<dbReference type="RefSeq" id="WP_142544263.1">
    <property type="nucleotide sequence ID" value="NZ_SADY01000003.1"/>
</dbReference>
<feature type="domain" description="Carrier" evidence="2">
    <location>
        <begin position="501"/>
        <end position="576"/>
    </location>
</feature>
<evidence type="ECO:0000256" key="1">
    <source>
        <dbReference type="ARBA" id="ARBA00022679"/>
    </source>
</evidence>
<dbReference type="Pfam" id="PF00550">
    <property type="entry name" value="PP-binding"/>
    <property type="match status" value="1"/>
</dbReference>
<dbReference type="Gene3D" id="3.40.50.150">
    <property type="entry name" value="Vaccinia Virus protein VP39"/>
    <property type="match status" value="1"/>
</dbReference>
<dbReference type="Pfam" id="PF08242">
    <property type="entry name" value="Methyltransf_12"/>
    <property type="match status" value="1"/>
</dbReference>
<dbReference type="EMBL" id="SADY01000003">
    <property type="protein sequence ID" value="TQR45256.1"/>
    <property type="molecule type" value="Genomic_DNA"/>
</dbReference>
<dbReference type="Proteomes" id="UP000316208">
    <property type="component" value="Unassembled WGS sequence"/>
</dbReference>
<evidence type="ECO:0000313" key="3">
    <source>
        <dbReference type="EMBL" id="TQR45256.1"/>
    </source>
</evidence>
<evidence type="ECO:0000259" key="2">
    <source>
        <dbReference type="PROSITE" id="PS50075"/>
    </source>
</evidence>
<accession>A0ABY3ARK5</accession>
<dbReference type="InterPro" id="IPR029063">
    <property type="entry name" value="SAM-dependent_MTases_sf"/>
</dbReference>